<proteinExistence type="predicted"/>
<keyword evidence="2" id="KW-1185">Reference proteome</keyword>
<dbReference type="EMBL" id="BAABAB010000014">
    <property type="protein sequence ID" value="GAA3618281.1"/>
    <property type="molecule type" value="Genomic_DNA"/>
</dbReference>
<evidence type="ECO:0000313" key="1">
    <source>
        <dbReference type="EMBL" id="GAA3618281.1"/>
    </source>
</evidence>
<reference evidence="2" key="1">
    <citation type="journal article" date="2019" name="Int. J. Syst. Evol. Microbiol.">
        <title>The Global Catalogue of Microorganisms (GCM) 10K type strain sequencing project: providing services to taxonomists for standard genome sequencing and annotation.</title>
        <authorList>
            <consortium name="The Broad Institute Genomics Platform"/>
            <consortium name="The Broad Institute Genome Sequencing Center for Infectious Disease"/>
            <person name="Wu L."/>
            <person name="Ma J."/>
        </authorList>
    </citation>
    <scope>NUCLEOTIDE SEQUENCE [LARGE SCALE GENOMIC DNA]</scope>
    <source>
        <strain evidence="2">JCM 16929</strain>
    </source>
</reference>
<evidence type="ECO:0000313" key="2">
    <source>
        <dbReference type="Proteomes" id="UP001501490"/>
    </source>
</evidence>
<name>A0ABP6ZV88_9ACTN</name>
<evidence type="ECO:0008006" key="3">
    <source>
        <dbReference type="Google" id="ProtNLM"/>
    </source>
</evidence>
<sequence length="141" mass="15629">MISRELAERLSPFLTWQPANGDRFYIPRPEIAESVFTVSDMVVELVNRDGESRFHFNGTVEWALDSVESSAVVWLPREDQLRELIGAYFLSLDFSSAGFVVTVSGPARAFHTEPQADAADAYALALIYVLDQPSVSTASAR</sequence>
<dbReference type="RefSeq" id="WP_344804110.1">
    <property type="nucleotide sequence ID" value="NZ_BAABAB010000014.1"/>
</dbReference>
<gene>
    <name evidence="1" type="ORF">GCM10022236_20730</name>
</gene>
<organism evidence="1 2">
    <name type="scientific">Microlunatus ginsengisoli</name>
    <dbReference type="NCBI Taxonomy" id="363863"/>
    <lineage>
        <taxon>Bacteria</taxon>
        <taxon>Bacillati</taxon>
        <taxon>Actinomycetota</taxon>
        <taxon>Actinomycetes</taxon>
        <taxon>Propionibacteriales</taxon>
        <taxon>Propionibacteriaceae</taxon>
        <taxon>Microlunatus</taxon>
    </lineage>
</organism>
<accession>A0ABP6ZV88</accession>
<dbReference type="Proteomes" id="UP001501490">
    <property type="component" value="Unassembled WGS sequence"/>
</dbReference>
<comment type="caution">
    <text evidence="1">The sequence shown here is derived from an EMBL/GenBank/DDBJ whole genome shotgun (WGS) entry which is preliminary data.</text>
</comment>
<protein>
    <recommendedName>
        <fullName evidence="3">Pilus assembly protein CpaE</fullName>
    </recommendedName>
</protein>